<reference evidence="1" key="1">
    <citation type="submission" date="2015-04" db="UniProtKB">
        <authorList>
            <consortium name="EnsemblPlants"/>
        </authorList>
    </citation>
    <scope>IDENTIFICATION</scope>
    <source>
        <strain evidence="1">SL10</strain>
    </source>
</reference>
<dbReference type="AlphaFoldDB" id="A0A0E0FNI8"/>
<evidence type="ECO:0000313" key="2">
    <source>
        <dbReference type="Proteomes" id="UP000006591"/>
    </source>
</evidence>
<organism evidence="1">
    <name type="scientific">Oryza nivara</name>
    <name type="common">Indian wild rice</name>
    <name type="synonym">Oryza sativa f. spontanea</name>
    <dbReference type="NCBI Taxonomy" id="4536"/>
    <lineage>
        <taxon>Eukaryota</taxon>
        <taxon>Viridiplantae</taxon>
        <taxon>Streptophyta</taxon>
        <taxon>Embryophyta</taxon>
        <taxon>Tracheophyta</taxon>
        <taxon>Spermatophyta</taxon>
        <taxon>Magnoliopsida</taxon>
        <taxon>Liliopsida</taxon>
        <taxon>Poales</taxon>
        <taxon>Poaceae</taxon>
        <taxon>BOP clade</taxon>
        <taxon>Oryzoideae</taxon>
        <taxon>Oryzeae</taxon>
        <taxon>Oryzinae</taxon>
        <taxon>Oryza</taxon>
    </lineage>
</organism>
<evidence type="ECO:0000313" key="1">
    <source>
        <dbReference type="EnsemblPlants" id="ONIVA01G23110.8"/>
    </source>
</evidence>
<keyword evidence="2" id="KW-1185">Reference proteome</keyword>
<protein>
    <submittedName>
        <fullName evidence="1">Mannosyltransferase</fullName>
    </submittedName>
</protein>
<dbReference type="Proteomes" id="UP000006591">
    <property type="component" value="Chromosome 1"/>
</dbReference>
<sequence length="100" mass="10920">MVKVGQTIRQNKKGTDHSMANLCADILNLIKSCQIVIKLPLCPVMEGSYCHEFSSKHTVSPLALSINCSRQVLLIAFNLSATSVVNVRSPPVVLKQHFAS</sequence>
<dbReference type="HOGENOM" id="CLU_181067_0_0_1"/>
<accession>A0A0E0FNI8</accession>
<dbReference type="EnsemblPlants" id="ONIVA01G23110.8">
    <property type="protein sequence ID" value="ONIVA01G23110.8"/>
    <property type="gene ID" value="ONIVA01G23110"/>
</dbReference>
<name>A0A0E0FNI8_ORYNI</name>
<proteinExistence type="predicted"/>
<reference evidence="1" key="2">
    <citation type="submission" date="2018-04" db="EMBL/GenBank/DDBJ databases">
        <title>OnivRS2 (Oryza nivara Reference Sequence Version 2).</title>
        <authorList>
            <person name="Zhang J."/>
            <person name="Kudrna D."/>
            <person name="Lee S."/>
            <person name="Talag J."/>
            <person name="Rajasekar S."/>
            <person name="Welchert J."/>
            <person name="Hsing Y.-I."/>
            <person name="Wing R.A."/>
        </authorList>
    </citation>
    <scope>NUCLEOTIDE SEQUENCE [LARGE SCALE GENOMIC DNA]</scope>
</reference>
<dbReference type="Gramene" id="ONIVA01G23110.8">
    <property type="protein sequence ID" value="ONIVA01G23110.8"/>
    <property type="gene ID" value="ONIVA01G23110"/>
</dbReference>